<evidence type="ECO:0000256" key="3">
    <source>
        <dbReference type="ARBA" id="ARBA00022723"/>
    </source>
</evidence>
<dbReference type="InterPro" id="IPR000086">
    <property type="entry name" value="NUDIX_hydrolase_dom"/>
</dbReference>
<feature type="domain" description="Nudix hydrolase" evidence="6">
    <location>
        <begin position="1"/>
        <end position="125"/>
    </location>
</feature>
<keyword evidence="3" id="KW-0479">Metal-binding</keyword>
<reference evidence="7" key="1">
    <citation type="journal article" date="2015" name="Nature">
        <title>Complex archaea that bridge the gap between prokaryotes and eukaryotes.</title>
        <authorList>
            <person name="Spang A."/>
            <person name="Saw J.H."/>
            <person name="Jorgensen S.L."/>
            <person name="Zaremba-Niedzwiedzka K."/>
            <person name="Martijn J."/>
            <person name="Lind A.E."/>
            <person name="van Eijk R."/>
            <person name="Schleper C."/>
            <person name="Guy L."/>
            <person name="Ettema T.J."/>
        </authorList>
    </citation>
    <scope>NUCLEOTIDE SEQUENCE</scope>
</reference>
<keyword evidence="5" id="KW-0460">Magnesium</keyword>
<evidence type="ECO:0000256" key="2">
    <source>
        <dbReference type="ARBA" id="ARBA00005582"/>
    </source>
</evidence>
<comment type="similarity">
    <text evidence="2">Belongs to the Nudix hydrolase family.</text>
</comment>
<proteinExistence type="inferred from homology"/>
<comment type="cofactor">
    <cofactor evidence="1">
        <name>Mg(2+)</name>
        <dbReference type="ChEBI" id="CHEBI:18420"/>
    </cofactor>
</comment>
<dbReference type="PROSITE" id="PS51462">
    <property type="entry name" value="NUDIX"/>
    <property type="match status" value="1"/>
</dbReference>
<gene>
    <name evidence="7" type="ORF">LCGC14_2166030</name>
</gene>
<keyword evidence="4" id="KW-0378">Hydrolase</keyword>
<evidence type="ECO:0000256" key="1">
    <source>
        <dbReference type="ARBA" id="ARBA00001946"/>
    </source>
</evidence>
<dbReference type="GO" id="GO:0005737">
    <property type="term" value="C:cytoplasm"/>
    <property type="evidence" value="ECO:0007669"/>
    <property type="project" value="TreeGrafter"/>
</dbReference>
<evidence type="ECO:0000259" key="6">
    <source>
        <dbReference type="PROSITE" id="PS51462"/>
    </source>
</evidence>
<protein>
    <recommendedName>
        <fullName evidence="6">Nudix hydrolase domain-containing protein</fullName>
    </recommendedName>
</protein>
<dbReference type="Gene3D" id="3.90.79.10">
    <property type="entry name" value="Nucleoside Triphosphate Pyrophosphohydrolase"/>
    <property type="match status" value="1"/>
</dbReference>
<dbReference type="Pfam" id="PF00293">
    <property type="entry name" value="NUDIX"/>
    <property type="match status" value="1"/>
</dbReference>
<evidence type="ECO:0000313" key="7">
    <source>
        <dbReference type="EMBL" id="KKL64337.1"/>
    </source>
</evidence>
<comment type="caution">
    <text evidence="7">The sequence shown here is derived from an EMBL/GenBank/DDBJ whole genome shotgun (WGS) entry which is preliminary data.</text>
</comment>
<dbReference type="GO" id="GO:0016818">
    <property type="term" value="F:hydrolase activity, acting on acid anhydrides, in phosphorus-containing anhydrides"/>
    <property type="evidence" value="ECO:0007669"/>
    <property type="project" value="TreeGrafter"/>
</dbReference>
<organism evidence="7">
    <name type="scientific">marine sediment metagenome</name>
    <dbReference type="NCBI Taxonomy" id="412755"/>
    <lineage>
        <taxon>unclassified sequences</taxon>
        <taxon>metagenomes</taxon>
        <taxon>ecological metagenomes</taxon>
    </lineage>
</organism>
<sequence>MNKYVVGFLKEKDRILLIEKKRPNWQAGKLNGIGGHIEAAESSLMAMRREFREETGLVIQDWTKSVIMQGPDWIVHVFFAYGPIYQAKSITDEQILVVFARSLPYHTLPNLHWLIPLSFDKQVMKPIEIRYSNS</sequence>
<feature type="non-terminal residue" evidence="7">
    <location>
        <position position="134"/>
    </location>
</feature>
<name>A0A0F9GMJ6_9ZZZZ</name>
<dbReference type="PANTHER" id="PTHR43758:SF2">
    <property type="entry name" value="OXIDIZED PURINE NUCLEOSIDE TRIPHOSPHATE HYDROLASE"/>
    <property type="match status" value="1"/>
</dbReference>
<accession>A0A0F9GMJ6</accession>
<dbReference type="PROSITE" id="PS00893">
    <property type="entry name" value="NUDIX_BOX"/>
    <property type="match status" value="1"/>
</dbReference>
<evidence type="ECO:0000256" key="5">
    <source>
        <dbReference type="ARBA" id="ARBA00022842"/>
    </source>
</evidence>
<dbReference type="EMBL" id="LAZR01027877">
    <property type="protein sequence ID" value="KKL64337.1"/>
    <property type="molecule type" value="Genomic_DNA"/>
</dbReference>
<dbReference type="AlphaFoldDB" id="A0A0F9GMJ6"/>
<dbReference type="InterPro" id="IPR015797">
    <property type="entry name" value="NUDIX_hydrolase-like_dom_sf"/>
</dbReference>
<evidence type="ECO:0000256" key="4">
    <source>
        <dbReference type="ARBA" id="ARBA00022801"/>
    </source>
</evidence>
<dbReference type="PANTHER" id="PTHR43758">
    <property type="entry name" value="7,8-DIHYDRO-8-OXOGUANINE TRIPHOSPHATASE"/>
    <property type="match status" value="1"/>
</dbReference>
<dbReference type="InterPro" id="IPR020084">
    <property type="entry name" value="NUDIX_hydrolase_CS"/>
</dbReference>
<dbReference type="SUPFAM" id="SSF55811">
    <property type="entry name" value="Nudix"/>
    <property type="match status" value="1"/>
</dbReference>
<dbReference type="GO" id="GO:0046872">
    <property type="term" value="F:metal ion binding"/>
    <property type="evidence" value="ECO:0007669"/>
    <property type="project" value="UniProtKB-KW"/>
</dbReference>